<dbReference type="InterPro" id="IPR027635">
    <property type="entry name" value="Lantibiotic2_lead_pep_dom"/>
</dbReference>
<dbReference type="RefSeq" id="WP_267532792.1">
    <property type="nucleotide sequence ID" value="NZ_JAPNKA010000001.1"/>
</dbReference>
<name>A0ABT3ZWM7_9BACT</name>
<proteinExistence type="predicted"/>
<dbReference type="Proteomes" id="UP001207654">
    <property type="component" value="Unassembled WGS sequence"/>
</dbReference>
<comment type="caution">
    <text evidence="1">The sequence shown here is derived from an EMBL/GenBank/DDBJ whole genome shotgun (WGS) entry which is preliminary data.</text>
</comment>
<evidence type="ECO:0000313" key="1">
    <source>
        <dbReference type="EMBL" id="MCY1073800.1"/>
    </source>
</evidence>
<dbReference type="NCBIfam" id="TIGR03898">
    <property type="entry name" value="lanti_MRSA_kill"/>
    <property type="match status" value="1"/>
</dbReference>
<accession>A0ABT3ZWM7</accession>
<organism evidence="1 2">
    <name type="scientific">Archangium lansingense</name>
    <dbReference type="NCBI Taxonomy" id="2995310"/>
    <lineage>
        <taxon>Bacteria</taxon>
        <taxon>Pseudomonadati</taxon>
        <taxon>Myxococcota</taxon>
        <taxon>Myxococcia</taxon>
        <taxon>Myxococcales</taxon>
        <taxon>Cystobacterineae</taxon>
        <taxon>Archangiaceae</taxon>
        <taxon>Archangium</taxon>
    </lineage>
</organism>
<sequence>MSNKEMIIRAWKDPQYRASLSTEERAALPESPVGPSMDALGEAELGQAVGGGGPVRPPRVTTRAAGCEPLITGNFLSRCFTP</sequence>
<dbReference type="EMBL" id="JAPNKA010000001">
    <property type="protein sequence ID" value="MCY1073800.1"/>
    <property type="molecule type" value="Genomic_DNA"/>
</dbReference>
<protein>
    <submittedName>
        <fullName evidence="1">Mersacidin/lichenicidin family type 2 lantibiotic</fullName>
    </submittedName>
</protein>
<reference evidence="1 2" key="1">
    <citation type="submission" date="2022-11" db="EMBL/GenBank/DDBJ databases">
        <title>Minimal conservation of predation-associated metabolite biosynthetic gene clusters underscores biosynthetic potential of Myxococcota including descriptions for ten novel species: Archangium lansinium sp. nov., Myxococcus landrumus sp. nov., Nannocystis bai.</title>
        <authorList>
            <person name="Ahearne A."/>
            <person name="Stevens C."/>
            <person name="Phillips K."/>
        </authorList>
    </citation>
    <scope>NUCLEOTIDE SEQUENCE [LARGE SCALE GENOMIC DNA]</scope>
    <source>
        <strain evidence="1 2">MIWBW</strain>
    </source>
</reference>
<gene>
    <name evidence="1" type="ORF">OV287_04825</name>
</gene>
<keyword evidence="2" id="KW-1185">Reference proteome</keyword>
<evidence type="ECO:0000313" key="2">
    <source>
        <dbReference type="Proteomes" id="UP001207654"/>
    </source>
</evidence>